<dbReference type="EMBL" id="MNPL01007621">
    <property type="protein sequence ID" value="OQR74648.1"/>
    <property type="molecule type" value="Genomic_DNA"/>
</dbReference>
<name>A0A1V9XMR9_9ACAR</name>
<keyword evidence="2" id="KW-1185">Reference proteome</keyword>
<protein>
    <submittedName>
        <fullName evidence="1">Uncharacterized protein</fullName>
    </submittedName>
</protein>
<evidence type="ECO:0000313" key="2">
    <source>
        <dbReference type="Proteomes" id="UP000192247"/>
    </source>
</evidence>
<dbReference type="InParanoid" id="A0A1V9XMR9"/>
<dbReference type="Proteomes" id="UP000192247">
    <property type="component" value="Unassembled WGS sequence"/>
</dbReference>
<reference evidence="1 2" key="1">
    <citation type="journal article" date="2017" name="Gigascience">
        <title>Draft genome of the honey bee ectoparasitic mite, Tropilaelaps mercedesae, is shaped by the parasitic life history.</title>
        <authorList>
            <person name="Dong X."/>
            <person name="Armstrong S.D."/>
            <person name="Xia D."/>
            <person name="Makepeace B.L."/>
            <person name="Darby A.C."/>
            <person name="Kadowaki T."/>
        </authorList>
    </citation>
    <scope>NUCLEOTIDE SEQUENCE [LARGE SCALE GENOMIC DNA]</scope>
    <source>
        <strain evidence="1">Wuxi-XJTLU</strain>
    </source>
</reference>
<accession>A0A1V9XMR9</accession>
<dbReference type="OrthoDB" id="10424240at2759"/>
<comment type="caution">
    <text evidence="1">The sequence shown here is derived from an EMBL/GenBank/DDBJ whole genome shotgun (WGS) entry which is preliminary data.</text>
</comment>
<evidence type="ECO:0000313" key="1">
    <source>
        <dbReference type="EMBL" id="OQR74648.1"/>
    </source>
</evidence>
<sequence length="202" mass="22130">MADRIRNLDKMASPAMKELAESIVSTGEAIKQFQEQYLAAVRAETSSDIEKAPSGSTTNSAPSPARHAELIQGIMDNMEQIKHLAGAASTRHALPVRPEAMGDLGVRGAPLLLALSDISQARIVAAARAKLAEADGLIRDVEHVEKLSYRETFEELRHVDLDKKAATTAMRDQRGPVRGFIDRRIFDADARRDTVSWKKISS</sequence>
<gene>
    <name evidence="1" type="ORF">BIW11_08924</name>
</gene>
<proteinExistence type="predicted"/>
<organism evidence="1 2">
    <name type="scientific">Tropilaelaps mercedesae</name>
    <dbReference type="NCBI Taxonomy" id="418985"/>
    <lineage>
        <taxon>Eukaryota</taxon>
        <taxon>Metazoa</taxon>
        <taxon>Ecdysozoa</taxon>
        <taxon>Arthropoda</taxon>
        <taxon>Chelicerata</taxon>
        <taxon>Arachnida</taxon>
        <taxon>Acari</taxon>
        <taxon>Parasitiformes</taxon>
        <taxon>Mesostigmata</taxon>
        <taxon>Gamasina</taxon>
        <taxon>Dermanyssoidea</taxon>
        <taxon>Laelapidae</taxon>
        <taxon>Tropilaelaps</taxon>
    </lineage>
</organism>
<dbReference type="AlphaFoldDB" id="A0A1V9XMR9"/>